<keyword evidence="4" id="KW-1185">Reference proteome</keyword>
<dbReference type="SUPFAM" id="SSF49299">
    <property type="entry name" value="PKD domain"/>
    <property type="match status" value="1"/>
</dbReference>
<dbReference type="SMART" id="SM00089">
    <property type="entry name" value="PKD"/>
    <property type="match status" value="1"/>
</dbReference>
<reference evidence="4" key="1">
    <citation type="submission" date="2017-05" db="EMBL/GenBank/DDBJ databases">
        <authorList>
            <person name="Ray J."/>
            <person name="Price M."/>
            <person name="Deutschbauer A."/>
        </authorList>
    </citation>
    <scope>NUCLEOTIDE SEQUENCE [LARGE SCALE GENOMIC DNA]</scope>
    <source>
        <strain evidence="4">DSM 19842</strain>
    </source>
</reference>
<dbReference type="CDD" id="cd00146">
    <property type="entry name" value="PKD"/>
    <property type="match status" value="1"/>
</dbReference>
<organism evidence="3 4">
    <name type="scientific">Pontibacter actiniarum</name>
    <dbReference type="NCBI Taxonomy" id="323450"/>
    <lineage>
        <taxon>Bacteria</taxon>
        <taxon>Pseudomonadati</taxon>
        <taxon>Bacteroidota</taxon>
        <taxon>Cytophagia</taxon>
        <taxon>Cytophagales</taxon>
        <taxon>Hymenobacteraceae</taxon>
        <taxon>Pontibacter</taxon>
    </lineage>
</organism>
<dbReference type="InterPro" id="IPR000601">
    <property type="entry name" value="PKD_dom"/>
</dbReference>
<dbReference type="NCBIfam" id="TIGR04183">
    <property type="entry name" value="Por_Secre_tail"/>
    <property type="match status" value="1"/>
</dbReference>
<dbReference type="AlphaFoldDB" id="A0A1X9YNL8"/>
<evidence type="ECO:0000313" key="3">
    <source>
        <dbReference type="EMBL" id="ARS34447.1"/>
    </source>
</evidence>
<dbReference type="InterPro" id="IPR022409">
    <property type="entry name" value="PKD/Chitinase_dom"/>
</dbReference>
<dbReference type="Proteomes" id="UP000266292">
    <property type="component" value="Chromosome"/>
</dbReference>
<dbReference type="InterPro" id="IPR035986">
    <property type="entry name" value="PKD_dom_sf"/>
</dbReference>
<dbReference type="EMBL" id="CP021235">
    <property type="protein sequence ID" value="ARS34447.1"/>
    <property type="molecule type" value="Genomic_DNA"/>
</dbReference>
<protein>
    <submittedName>
        <fullName evidence="3">PKD domain-containing protein</fullName>
    </submittedName>
</protein>
<sequence length="448" mass="48931">MKGLFYRFILFLISGTAFAQAAYAQAACTRQAIYPATKLQQYSTIRTREAADAGKVAVYYVVPKDATYSQEEYEAVKKISRELQAWFRANTGGVTYTFASPDTVIVYNSRHQTDYYAADWWNLLLTEMQEQGEPVFENGTVASVWVKSQEQDGLMLGAPGCGGACGVAMAAIENIPAFNANCPGGTGEGAYPCVPHGVMGHSLGHAFGLVHPYNVEETKDVAGLSLMQTYWNYPGTAVEGQQPWGLLTTERNHLQESIFFQQGVPTPPLYEPNLVNLPATDAAPDIVLDVETDSLTVVFTNSTPDATLFYWTFGDGSTSNEQSPSHTYQRGGSYTVTLYASSDSAVITRQTLEVQLAEPLAAGDELAPGSIRAYPNPSQTGLYQLHLPPQPVNVTLTVSNVLGATVFSTTIQALQQDTQLDLRKYGQGTYFVRLALQDKSYVLRLVRL</sequence>
<dbReference type="InterPro" id="IPR026444">
    <property type="entry name" value="Secre_tail"/>
</dbReference>
<gene>
    <name evidence="3" type="ORF">CA264_02755</name>
</gene>
<proteinExistence type="predicted"/>
<evidence type="ECO:0000313" key="4">
    <source>
        <dbReference type="Proteomes" id="UP000266292"/>
    </source>
</evidence>
<dbReference type="Pfam" id="PF18911">
    <property type="entry name" value="PKD_4"/>
    <property type="match status" value="1"/>
</dbReference>
<evidence type="ECO:0000256" key="1">
    <source>
        <dbReference type="SAM" id="SignalP"/>
    </source>
</evidence>
<dbReference type="OrthoDB" id="3965347at2"/>
<dbReference type="PROSITE" id="PS50093">
    <property type="entry name" value="PKD"/>
    <property type="match status" value="1"/>
</dbReference>
<dbReference type="InterPro" id="IPR013783">
    <property type="entry name" value="Ig-like_fold"/>
</dbReference>
<feature type="signal peptide" evidence="1">
    <location>
        <begin position="1"/>
        <end position="19"/>
    </location>
</feature>
<dbReference type="RefSeq" id="WP_025604378.1">
    <property type="nucleotide sequence ID" value="NZ_CP021235.1"/>
</dbReference>
<dbReference type="STRING" id="709015.GCA_000472485_00545"/>
<dbReference type="Gene3D" id="2.60.40.10">
    <property type="entry name" value="Immunoglobulins"/>
    <property type="match status" value="1"/>
</dbReference>
<keyword evidence="1" id="KW-0732">Signal</keyword>
<feature type="domain" description="PKD" evidence="2">
    <location>
        <begin position="301"/>
        <end position="363"/>
    </location>
</feature>
<dbReference type="Pfam" id="PF18962">
    <property type="entry name" value="Por_Secre_tail"/>
    <property type="match status" value="1"/>
</dbReference>
<evidence type="ECO:0000259" key="2">
    <source>
        <dbReference type="PROSITE" id="PS50093"/>
    </source>
</evidence>
<feature type="chain" id="PRO_5011012152" evidence="1">
    <location>
        <begin position="20"/>
        <end position="448"/>
    </location>
</feature>
<accession>A0A1X9YNL8</accession>
<dbReference type="KEGG" id="pact:CA264_02755"/>
<name>A0A1X9YNL8_9BACT</name>